<dbReference type="GO" id="GO:0006508">
    <property type="term" value="P:proteolysis"/>
    <property type="evidence" value="ECO:0007669"/>
    <property type="project" value="InterPro"/>
</dbReference>
<evidence type="ECO:0000256" key="7">
    <source>
        <dbReference type="SAM" id="SignalP"/>
    </source>
</evidence>
<dbReference type="InterPro" id="IPR002471">
    <property type="entry name" value="Pept_S9_AS"/>
</dbReference>
<name>A0A939DI18_9GAMM</name>
<gene>
    <name evidence="10" type="ORF">JYP50_17945</name>
</gene>
<reference evidence="10" key="1">
    <citation type="submission" date="2021-02" db="EMBL/GenBank/DDBJ databases">
        <title>PHA producing bacteria isolated from coastal sediment in Guangdong, Shenzhen.</title>
        <authorList>
            <person name="Zheng W."/>
            <person name="Yu S."/>
            <person name="Huang Y."/>
        </authorList>
    </citation>
    <scope>NUCLEOTIDE SEQUENCE</scope>
    <source>
        <strain evidence="10">TN14-10</strain>
    </source>
</reference>
<keyword evidence="1" id="KW-0378">Hydrolase</keyword>
<organism evidence="10 11">
    <name type="scientific">Parahaliea mediterranea</name>
    <dbReference type="NCBI Taxonomy" id="651086"/>
    <lineage>
        <taxon>Bacteria</taxon>
        <taxon>Pseudomonadati</taxon>
        <taxon>Pseudomonadota</taxon>
        <taxon>Gammaproteobacteria</taxon>
        <taxon>Cellvibrionales</taxon>
        <taxon>Halieaceae</taxon>
        <taxon>Parahaliea</taxon>
    </lineage>
</organism>
<comment type="function">
    <text evidence="6">This enzyme catalyzes the hydrolysis of the N-terminal peptide bond of an N-acetylated peptide to generate an N-acetylated amino acid and a peptide with a free N-terminus. It preferentially cleaves off Ac-Ala, Ac-Met and Ac-Ser. Also, involved in the degradation of oxidized and glycated proteins.</text>
</comment>
<dbReference type="PROSITE" id="PS00708">
    <property type="entry name" value="PRO_ENDOPEP_SER"/>
    <property type="match status" value="1"/>
</dbReference>
<dbReference type="PANTHER" id="PTHR42776:SF27">
    <property type="entry name" value="DIPEPTIDYL PEPTIDASE FAMILY MEMBER 6"/>
    <property type="match status" value="1"/>
</dbReference>
<dbReference type="Pfam" id="PF00930">
    <property type="entry name" value="DPPIV_N"/>
    <property type="match status" value="1"/>
</dbReference>
<dbReference type="Pfam" id="PF07676">
    <property type="entry name" value="PD40"/>
    <property type="match status" value="1"/>
</dbReference>
<dbReference type="EMBL" id="JAFKCZ010000015">
    <property type="protein sequence ID" value="MBN7798489.1"/>
    <property type="molecule type" value="Genomic_DNA"/>
</dbReference>
<evidence type="ECO:0000256" key="5">
    <source>
        <dbReference type="ARBA" id="ARBA00032596"/>
    </source>
</evidence>
<dbReference type="PANTHER" id="PTHR42776">
    <property type="entry name" value="SERINE PEPTIDASE S9 FAMILY MEMBER"/>
    <property type="match status" value="1"/>
</dbReference>
<dbReference type="Proteomes" id="UP000664303">
    <property type="component" value="Unassembled WGS sequence"/>
</dbReference>
<evidence type="ECO:0000256" key="6">
    <source>
        <dbReference type="ARBA" id="ARBA00045885"/>
    </source>
</evidence>
<protein>
    <recommendedName>
        <fullName evidence="5">Acyl-peptide hydrolase</fullName>
    </recommendedName>
    <alternativeName>
        <fullName evidence="4">Acylaminoacyl-peptidase</fullName>
    </alternativeName>
</protein>
<dbReference type="Pfam" id="PF00326">
    <property type="entry name" value="Peptidase_S9"/>
    <property type="match status" value="1"/>
</dbReference>
<evidence type="ECO:0000313" key="10">
    <source>
        <dbReference type="EMBL" id="MBN7798489.1"/>
    </source>
</evidence>
<accession>A0A939DI18</accession>
<dbReference type="AlphaFoldDB" id="A0A939DI18"/>
<sequence length="683" mass="75002">MNRLGRIRFTQCLAAALSLGFAAGALAAPKFSLEDVFQLRYASDPLVDSEGEQVLYLRHDMDIMKDKSRANLWLVDLGTGEQRPITTGPNNISGPVLSADDSRVAYVHKDDVGSQLFVAWLDSPRVAQLTRLPEKPKNLAWSPDGEWLAFAMRVPTDPPTMGQLPRKPEGADWAPPPVVVDRAVYRHDGSGDKPHGYSQVFVIPADGGSPRQVTSGDFHHDGSIAWSADGKALYVSANRNPDWALDVANTDIYRVDLASGEFTTLADRRGPDGDLAVSPDGKRIAYVGWDDRRMGYHRNRLYVMGSDGGDRRELLADLDRSVGDPQWSADGRRILFQYDDKGATVLAAVDLDGDMDILARNLGGKSLGRPYTGADFAVGGDGVYAFTSGTPASPADISVGERGKNRQLTHLNASLLEYRDLAEVEELWLKSSHDGRDIQAWVARPPGFDPDQRYPLILEIHGGPFAAYGPHFAAEVQLYAAAGYVVLYVNPRGSTSYGEDFGNLIHHNYPSQDYDDLMSAVDAVIEQGYVDPAQLYVTGGSGGGLLTAWIVGNTDRFRAAVVAKPVINWTSFVLTADMSPFFTKYWFDKMPWETPMAYWERSPLSKVGNVTTPTMLLTGEADLRTPMPETEQYYQALKLRGVDTAMVRMPGASHSIYKRPSQLIGKVAAILEWFGRYAPESGD</sequence>
<evidence type="ECO:0000313" key="11">
    <source>
        <dbReference type="Proteomes" id="UP000664303"/>
    </source>
</evidence>
<dbReference type="SUPFAM" id="SSF82171">
    <property type="entry name" value="DPP6 N-terminal domain-like"/>
    <property type="match status" value="1"/>
</dbReference>
<dbReference type="RefSeq" id="WP_206561938.1">
    <property type="nucleotide sequence ID" value="NZ_JAFKCZ010000015.1"/>
</dbReference>
<comment type="caution">
    <text evidence="10">The sequence shown here is derived from an EMBL/GenBank/DDBJ whole genome shotgun (WGS) entry which is preliminary data.</text>
</comment>
<evidence type="ECO:0000259" key="8">
    <source>
        <dbReference type="Pfam" id="PF00326"/>
    </source>
</evidence>
<proteinExistence type="predicted"/>
<keyword evidence="7" id="KW-0732">Signal</keyword>
<evidence type="ECO:0000256" key="3">
    <source>
        <dbReference type="ARBA" id="ARBA00022990"/>
    </source>
</evidence>
<evidence type="ECO:0000259" key="9">
    <source>
        <dbReference type="Pfam" id="PF00930"/>
    </source>
</evidence>
<dbReference type="Gene3D" id="2.120.10.30">
    <property type="entry name" value="TolB, C-terminal domain"/>
    <property type="match status" value="2"/>
</dbReference>
<dbReference type="InterPro" id="IPR029058">
    <property type="entry name" value="AB_hydrolase_fold"/>
</dbReference>
<keyword evidence="2" id="KW-0720">Serine protease</keyword>
<dbReference type="InterPro" id="IPR011659">
    <property type="entry name" value="WD40"/>
</dbReference>
<dbReference type="InterPro" id="IPR011042">
    <property type="entry name" value="6-blade_b-propeller_TolB-like"/>
</dbReference>
<dbReference type="Gene3D" id="3.40.50.1820">
    <property type="entry name" value="alpha/beta hydrolase"/>
    <property type="match status" value="1"/>
</dbReference>
<feature type="domain" description="Dipeptidylpeptidase IV N-terminal" evidence="9">
    <location>
        <begin position="195"/>
        <end position="284"/>
    </location>
</feature>
<feature type="domain" description="Peptidase S9 prolyl oligopeptidase catalytic" evidence="8">
    <location>
        <begin position="470"/>
        <end position="678"/>
    </location>
</feature>
<dbReference type="InterPro" id="IPR002469">
    <property type="entry name" value="Peptidase_S9B_N"/>
</dbReference>
<keyword evidence="11" id="KW-1185">Reference proteome</keyword>
<evidence type="ECO:0000256" key="2">
    <source>
        <dbReference type="ARBA" id="ARBA00022825"/>
    </source>
</evidence>
<keyword evidence="2" id="KW-0645">Protease</keyword>
<feature type="chain" id="PRO_5037643875" description="Acyl-peptide hydrolase" evidence="7">
    <location>
        <begin position="28"/>
        <end position="683"/>
    </location>
</feature>
<evidence type="ECO:0000256" key="1">
    <source>
        <dbReference type="ARBA" id="ARBA00022801"/>
    </source>
</evidence>
<dbReference type="SUPFAM" id="SSF53474">
    <property type="entry name" value="alpha/beta-Hydrolases"/>
    <property type="match status" value="1"/>
</dbReference>
<evidence type="ECO:0000256" key="4">
    <source>
        <dbReference type="ARBA" id="ARBA00032284"/>
    </source>
</evidence>
<feature type="signal peptide" evidence="7">
    <location>
        <begin position="1"/>
        <end position="27"/>
    </location>
</feature>
<keyword evidence="3" id="KW-0007">Acetylation</keyword>
<dbReference type="InterPro" id="IPR001375">
    <property type="entry name" value="Peptidase_S9_cat"/>
</dbReference>
<dbReference type="GO" id="GO:0004252">
    <property type="term" value="F:serine-type endopeptidase activity"/>
    <property type="evidence" value="ECO:0007669"/>
    <property type="project" value="InterPro"/>
</dbReference>